<feature type="transmembrane region" description="Helical" evidence="8">
    <location>
        <begin position="252"/>
        <end position="273"/>
    </location>
</feature>
<dbReference type="Pfam" id="PF01594">
    <property type="entry name" value="AI-2E_transport"/>
    <property type="match status" value="1"/>
</dbReference>
<dbReference type="InterPro" id="IPR002549">
    <property type="entry name" value="AI-2E-like"/>
</dbReference>
<accession>B4D9H6</accession>
<name>B4D9H6_9BACT</name>
<dbReference type="RefSeq" id="WP_006982887.1">
    <property type="nucleotide sequence ID" value="NZ_ABVL01000026.1"/>
</dbReference>
<dbReference type="AlphaFoldDB" id="B4D9H6"/>
<evidence type="ECO:0000256" key="4">
    <source>
        <dbReference type="ARBA" id="ARBA00022475"/>
    </source>
</evidence>
<keyword evidence="10" id="KW-1185">Reference proteome</keyword>
<evidence type="ECO:0000256" key="6">
    <source>
        <dbReference type="ARBA" id="ARBA00022989"/>
    </source>
</evidence>
<evidence type="ECO:0000313" key="9">
    <source>
        <dbReference type="EMBL" id="EDY16937.1"/>
    </source>
</evidence>
<dbReference type="PANTHER" id="PTHR21716:SF53">
    <property type="entry name" value="PERMEASE PERM-RELATED"/>
    <property type="match status" value="1"/>
</dbReference>
<evidence type="ECO:0000256" key="8">
    <source>
        <dbReference type="SAM" id="Phobius"/>
    </source>
</evidence>
<evidence type="ECO:0000256" key="7">
    <source>
        <dbReference type="ARBA" id="ARBA00023136"/>
    </source>
</evidence>
<evidence type="ECO:0000313" key="10">
    <source>
        <dbReference type="Proteomes" id="UP000005824"/>
    </source>
</evidence>
<feature type="transmembrane region" description="Helical" evidence="8">
    <location>
        <begin position="143"/>
        <end position="165"/>
    </location>
</feature>
<feature type="transmembrane region" description="Helical" evidence="8">
    <location>
        <begin position="51"/>
        <end position="75"/>
    </location>
</feature>
<gene>
    <name evidence="9" type="ORF">CfE428DRAFT_5566</name>
</gene>
<protein>
    <recommendedName>
        <fullName evidence="11">AI-2E family transporter</fullName>
    </recommendedName>
</protein>
<keyword evidence="7 8" id="KW-0472">Membrane</keyword>
<comment type="subcellular location">
    <subcellularLocation>
        <location evidence="1">Cell membrane</location>
        <topology evidence="1">Multi-pass membrane protein</topology>
    </subcellularLocation>
</comment>
<comment type="similarity">
    <text evidence="2">Belongs to the autoinducer-2 exporter (AI-2E) (TC 2.A.86) family.</text>
</comment>
<evidence type="ECO:0000256" key="1">
    <source>
        <dbReference type="ARBA" id="ARBA00004651"/>
    </source>
</evidence>
<organism evidence="9 10">
    <name type="scientific">Chthoniobacter flavus Ellin428</name>
    <dbReference type="NCBI Taxonomy" id="497964"/>
    <lineage>
        <taxon>Bacteria</taxon>
        <taxon>Pseudomonadati</taxon>
        <taxon>Verrucomicrobiota</taxon>
        <taxon>Spartobacteria</taxon>
        <taxon>Chthoniobacterales</taxon>
        <taxon>Chthoniobacteraceae</taxon>
        <taxon>Chthoniobacter</taxon>
    </lineage>
</organism>
<keyword evidence="5 8" id="KW-0812">Transmembrane</keyword>
<sequence length="347" mass="36973">MSWISLGRVILAIAVIGLLFLLGKLLLVLFLSTLLALALNQVVGWVGRWGWPRWAGIGVALLIVLAFVALLGLLIPGLAGQAGKLVAHLPDVQKQVVTQLPGSGPLPEIANKLLQSASFSDPDAVIGKFVTGAAVALEVVSQFLVMLVIAVYLLVDGSRIFQWLLAFLPRAQRSKFREASPKIAQVVSRFIVGQFICSTLAGTYAFVVLSCLHVPNAILLALVAAIFDILPILGFFLFIIPAVGMAFTVSPVVAGAVAALYGAYHLMEAYFIVPKVYGEQLKLSTLTVLLSCLAGWLLGGPVGAVAILPVVASYPVVEKIWLEPWLQSDTVAKHEKMENESSAGEDA</sequence>
<dbReference type="GO" id="GO:0005886">
    <property type="term" value="C:plasma membrane"/>
    <property type="evidence" value="ECO:0007669"/>
    <property type="project" value="UniProtKB-SubCell"/>
</dbReference>
<evidence type="ECO:0000256" key="5">
    <source>
        <dbReference type="ARBA" id="ARBA00022692"/>
    </source>
</evidence>
<keyword evidence="3" id="KW-0813">Transport</keyword>
<evidence type="ECO:0000256" key="2">
    <source>
        <dbReference type="ARBA" id="ARBA00009773"/>
    </source>
</evidence>
<feature type="transmembrane region" description="Helical" evidence="8">
    <location>
        <begin position="218"/>
        <end position="240"/>
    </location>
</feature>
<dbReference type="GO" id="GO:0055085">
    <property type="term" value="P:transmembrane transport"/>
    <property type="evidence" value="ECO:0007669"/>
    <property type="project" value="TreeGrafter"/>
</dbReference>
<dbReference type="eggNOG" id="COG0628">
    <property type="taxonomic scope" value="Bacteria"/>
</dbReference>
<feature type="transmembrane region" description="Helical" evidence="8">
    <location>
        <begin position="293"/>
        <end position="317"/>
    </location>
</feature>
<keyword evidence="4" id="KW-1003">Cell membrane</keyword>
<evidence type="ECO:0000256" key="3">
    <source>
        <dbReference type="ARBA" id="ARBA00022448"/>
    </source>
</evidence>
<evidence type="ECO:0008006" key="11">
    <source>
        <dbReference type="Google" id="ProtNLM"/>
    </source>
</evidence>
<reference evidence="9 10" key="1">
    <citation type="journal article" date="2011" name="J. Bacteriol.">
        <title>Genome sequence of Chthoniobacter flavus Ellin428, an aerobic heterotrophic soil bacterium.</title>
        <authorList>
            <person name="Kant R."/>
            <person name="van Passel M.W."/>
            <person name="Palva A."/>
            <person name="Lucas S."/>
            <person name="Lapidus A."/>
            <person name="Glavina Del Rio T."/>
            <person name="Dalin E."/>
            <person name="Tice H."/>
            <person name="Bruce D."/>
            <person name="Goodwin L."/>
            <person name="Pitluck S."/>
            <person name="Larimer F.W."/>
            <person name="Land M.L."/>
            <person name="Hauser L."/>
            <person name="Sangwan P."/>
            <person name="de Vos W.M."/>
            <person name="Janssen P.H."/>
            <person name="Smidt H."/>
        </authorList>
    </citation>
    <scope>NUCLEOTIDE SEQUENCE [LARGE SCALE GENOMIC DNA]</scope>
    <source>
        <strain evidence="9 10">Ellin428</strain>
    </source>
</reference>
<proteinExistence type="inferred from homology"/>
<keyword evidence="6 8" id="KW-1133">Transmembrane helix</keyword>
<feature type="transmembrane region" description="Helical" evidence="8">
    <location>
        <begin position="6"/>
        <end position="39"/>
    </location>
</feature>
<dbReference type="InParanoid" id="B4D9H6"/>
<dbReference type="PANTHER" id="PTHR21716">
    <property type="entry name" value="TRANSMEMBRANE PROTEIN"/>
    <property type="match status" value="1"/>
</dbReference>
<dbReference type="Proteomes" id="UP000005824">
    <property type="component" value="Unassembled WGS sequence"/>
</dbReference>
<comment type="caution">
    <text evidence="9">The sequence shown here is derived from an EMBL/GenBank/DDBJ whole genome shotgun (WGS) entry which is preliminary data.</text>
</comment>
<feature type="transmembrane region" description="Helical" evidence="8">
    <location>
        <begin position="186"/>
        <end position="206"/>
    </location>
</feature>
<dbReference type="EMBL" id="ABVL01000026">
    <property type="protein sequence ID" value="EDY16937.1"/>
    <property type="molecule type" value="Genomic_DNA"/>
</dbReference>